<dbReference type="Proteomes" id="UP001652625">
    <property type="component" value="Chromosome 06"/>
</dbReference>
<gene>
    <name evidence="5" type="primary">LOC100211805</name>
</gene>
<evidence type="ECO:0000313" key="4">
    <source>
        <dbReference type="Proteomes" id="UP001652625"/>
    </source>
</evidence>
<keyword evidence="3" id="KW-0206">Cytoskeleton</keyword>
<name>A0ABM4C1U1_HYDVU</name>
<evidence type="ECO:0000256" key="2">
    <source>
        <dbReference type="ARBA" id="ARBA00022490"/>
    </source>
</evidence>
<proteinExistence type="predicted"/>
<protein>
    <submittedName>
        <fullName evidence="5">Dynein regulatory complex subunit 5 isoform X2</fullName>
    </submittedName>
</protein>
<dbReference type="Pfam" id="PF13516">
    <property type="entry name" value="LRR_6"/>
    <property type="match status" value="5"/>
</dbReference>
<dbReference type="RefSeq" id="XP_065655518.1">
    <property type="nucleotide sequence ID" value="XM_065799446.1"/>
</dbReference>
<dbReference type="InterPro" id="IPR001611">
    <property type="entry name" value="Leu-rich_rpt"/>
</dbReference>
<dbReference type="PANTHER" id="PTHR24107">
    <property type="entry name" value="YNEIN REGULATORY COMPLEX SUBUNIT 5"/>
    <property type="match status" value="1"/>
</dbReference>
<dbReference type="InterPro" id="IPR032675">
    <property type="entry name" value="LRR_dom_sf"/>
</dbReference>
<keyword evidence="2" id="KW-0963">Cytoplasm</keyword>
<sequence length="428" mass="48474">MRRTIAEDSEWNLATIPDLTKLCLSSIVKNFANNPVLKDLLPQHQSKVLEELDVKLPLSVTANLIEDQGYWKRCFISSWGIADESLYDHDWKRMYFEKNLEGHIENFIPGTTDPSLLNETLKLSGKFIKRLEIKQLLPPIKVPQQNLNDSFSDCESDSEDNIFVGDHFDINILVKFVPCLNELSLYYGVQKCGMNFEWNLFEFTMRDCSLLAKALPLFSQLTLFQLSKSKVDDVKARVIIKSIIDHPTLKTLDFSHNKLGDKSARAMGKLLNNHSHLVKLDLKDNHISGAGAAAIAYAIELNSTLKFLNLQLNQLQDGGCQSICKALLINKTLTHLHLGSNDISEVSIDLLCQVVLHNKTLLSLNLSCNSIKEKAGISLQEALMDNSSLVDLDLRLCDVSIYCLYSINQHLKANSEKKKERYIKLFTY</sequence>
<accession>A0ABM4C1U1</accession>
<comment type="subcellular location">
    <subcellularLocation>
        <location evidence="1">Cytoplasm</location>
        <location evidence="1">Cytoskeleton</location>
    </subcellularLocation>
</comment>
<keyword evidence="4" id="KW-1185">Reference proteome</keyword>
<evidence type="ECO:0000256" key="1">
    <source>
        <dbReference type="ARBA" id="ARBA00004245"/>
    </source>
</evidence>
<organism evidence="4 5">
    <name type="scientific">Hydra vulgaris</name>
    <name type="common">Hydra</name>
    <name type="synonym">Hydra attenuata</name>
    <dbReference type="NCBI Taxonomy" id="6087"/>
    <lineage>
        <taxon>Eukaryota</taxon>
        <taxon>Metazoa</taxon>
        <taxon>Cnidaria</taxon>
        <taxon>Hydrozoa</taxon>
        <taxon>Hydroidolina</taxon>
        <taxon>Anthoathecata</taxon>
        <taxon>Aplanulata</taxon>
        <taxon>Hydridae</taxon>
        <taxon>Hydra</taxon>
    </lineage>
</organism>
<dbReference type="GeneID" id="100211805"/>
<dbReference type="Gene3D" id="3.80.10.10">
    <property type="entry name" value="Ribonuclease Inhibitor"/>
    <property type="match status" value="2"/>
</dbReference>
<reference evidence="5" key="1">
    <citation type="submission" date="2025-08" db="UniProtKB">
        <authorList>
            <consortium name="RefSeq"/>
        </authorList>
    </citation>
    <scope>IDENTIFICATION</scope>
</reference>
<dbReference type="SMART" id="SM00368">
    <property type="entry name" value="LRR_RI"/>
    <property type="match status" value="5"/>
</dbReference>
<dbReference type="InterPro" id="IPR052410">
    <property type="entry name" value="DRC5"/>
</dbReference>
<dbReference type="SUPFAM" id="SSF52047">
    <property type="entry name" value="RNI-like"/>
    <property type="match status" value="1"/>
</dbReference>
<evidence type="ECO:0000313" key="5">
    <source>
        <dbReference type="RefSeq" id="XP_065655518.1"/>
    </source>
</evidence>
<dbReference type="PANTHER" id="PTHR24107:SF27">
    <property type="entry name" value="DYNEIN REGULATORY COMPLEX SUBUNIT 5"/>
    <property type="match status" value="1"/>
</dbReference>
<evidence type="ECO:0000256" key="3">
    <source>
        <dbReference type="ARBA" id="ARBA00023212"/>
    </source>
</evidence>